<organism evidence="1 2">
    <name type="scientific">Eretmocerus hayati</name>
    <dbReference type="NCBI Taxonomy" id="131215"/>
    <lineage>
        <taxon>Eukaryota</taxon>
        <taxon>Metazoa</taxon>
        <taxon>Ecdysozoa</taxon>
        <taxon>Arthropoda</taxon>
        <taxon>Hexapoda</taxon>
        <taxon>Insecta</taxon>
        <taxon>Pterygota</taxon>
        <taxon>Neoptera</taxon>
        <taxon>Endopterygota</taxon>
        <taxon>Hymenoptera</taxon>
        <taxon>Apocrita</taxon>
        <taxon>Proctotrupomorpha</taxon>
        <taxon>Chalcidoidea</taxon>
        <taxon>Aphelinidae</taxon>
        <taxon>Aphelininae</taxon>
        <taxon>Eretmocerus</taxon>
    </lineage>
</organism>
<comment type="caution">
    <text evidence="1">The sequence shown here is derived from an EMBL/GenBank/DDBJ whole genome shotgun (WGS) entry which is preliminary data.</text>
</comment>
<evidence type="ECO:0000313" key="1">
    <source>
        <dbReference type="EMBL" id="KAJ8670686.1"/>
    </source>
</evidence>
<dbReference type="Proteomes" id="UP001239111">
    <property type="component" value="Chromosome 3"/>
</dbReference>
<dbReference type="EMBL" id="CM056743">
    <property type="protein sequence ID" value="KAJ8670686.1"/>
    <property type="molecule type" value="Genomic_DNA"/>
</dbReference>
<evidence type="ECO:0000313" key="2">
    <source>
        <dbReference type="Proteomes" id="UP001239111"/>
    </source>
</evidence>
<reference evidence="1" key="1">
    <citation type="submission" date="2023-04" db="EMBL/GenBank/DDBJ databases">
        <title>A chromosome-level genome assembly of the parasitoid wasp Eretmocerus hayati.</title>
        <authorList>
            <person name="Zhong Y."/>
            <person name="Liu S."/>
            <person name="Liu Y."/>
        </authorList>
    </citation>
    <scope>NUCLEOTIDE SEQUENCE</scope>
    <source>
        <strain evidence="1">ZJU_SS_LIU_2023</strain>
    </source>
</reference>
<gene>
    <name evidence="1" type="ORF">QAD02_001945</name>
</gene>
<keyword evidence="2" id="KW-1185">Reference proteome</keyword>
<accession>A0ACC2NHW0</accession>
<protein>
    <submittedName>
        <fullName evidence="1">Uncharacterized protein</fullName>
    </submittedName>
</protein>
<name>A0ACC2NHW0_9HYME</name>
<proteinExistence type="predicted"/>
<sequence length="147" mass="15776">MPILSPHGKILSHLRHLSTLGVTVDKCASMLYPLVESSSPEELLRVWQRPNSIKATEAAPDGQTEDRLSQLIAFLKAEVESEVRVSIAVGGFQLSAEKSHADEQKKDKPNADSKSVLTAHDLLVSKSNGLCLFCESAGHASAVCAKA</sequence>